<protein>
    <recommendedName>
        <fullName evidence="1">F-box domain-containing protein</fullName>
    </recommendedName>
</protein>
<dbReference type="Pfam" id="PF00646">
    <property type="entry name" value="F-box"/>
    <property type="match status" value="1"/>
</dbReference>
<dbReference type="InterPro" id="IPR013187">
    <property type="entry name" value="F-box-assoc_dom_typ3"/>
</dbReference>
<sequence>MPNAKFCVMNSVNLPSSGSYIVELPTDLILEIFFKLSTRDLLCSMGVCKSWYNLIANPDFTNNYTRNSHFTTIVLSKRSYNFKNFFLLEIAPSGEFIQTPIKSKVPTQAKTDSMISVIGLLDGLLFLLLRRLHDHCDLNKVKEEVYIINPLFRGCFKLEDCRIVDKGSCLTQYKLGFVPSTNKFKLLRIVFQDDRRFQEANIFSVGEDVKWRKLEEPLSLLSKDTQGSYFNGAYHYFVKDDNDVHIHTFDFGKEKGGQISKRPGLLRKYWKRRLTSLDNRLCLVEFPINFDEMIIWAMEEYGVSWSWSRKILLQSWFPSNIDFAELIPLELLGNGDFLLLDWLRSKLVRFNRETKKFSEIKVSDRNFQSFPREITSYATVYAPRFYSIRRDIARGLYGVLEMSD</sequence>
<dbReference type="Pfam" id="PF08268">
    <property type="entry name" value="FBA_3"/>
    <property type="match status" value="1"/>
</dbReference>
<evidence type="ECO:0000313" key="3">
    <source>
        <dbReference type="Proteomes" id="UP000231279"/>
    </source>
</evidence>
<dbReference type="NCBIfam" id="TIGR01640">
    <property type="entry name" value="F_box_assoc_1"/>
    <property type="match status" value="1"/>
</dbReference>
<reference evidence="3" key="1">
    <citation type="journal article" date="2018" name="Gigascience">
        <title>Genome assembly of the Pink Ipe (Handroanthus impetiginosus, Bignoniaceae), a highly valued, ecologically keystone Neotropical timber forest tree.</title>
        <authorList>
            <person name="Silva-Junior O.B."/>
            <person name="Grattapaglia D."/>
            <person name="Novaes E."/>
            <person name="Collevatti R.G."/>
        </authorList>
    </citation>
    <scope>NUCLEOTIDE SEQUENCE [LARGE SCALE GENOMIC DNA]</scope>
    <source>
        <strain evidence="3">cv. UFG-1</strain>
    </source>
</reference>
<accession>A0A2G9FY11</accession>
<keyword evidence="3" id="KW-1185">Reference proteome</keyword>
<organism evidence="2 3">
    <name type="scientific">Handroanthus impetiginosus</name>
    <dbReference type="NCBI Taxonomy" id="429701"/>
    <lineage>
        <taxon>Eukaryota</taxon>
        <taxon>Viridiplantae</taxon>
        <taxon>Streptophyta</taxon>
        <taxon>Embryophyta</taxon>
        <taxon>Tracheophyta</taxon>
        <taxon>Spermatophyta</taxon>
        <taxon>Magnoliopsida</taxon>
        <taxon>eudicotyledons</taxon>
        <taxon>Gunneridae</taxon>
        <taxon>Pentapetalae</taxon>
        <taxon>asterids</taxon>
        <taxon>lamiids</taxon>
        <taxon>Lamiales</taxon>
        <taxon>Bignoniaceae</taxon>
        <taxon>Crescentiina</taxon>
        <taxon>Tabebuia alliance</taxon>
        <taxon>Handroanthus</taxon>
    </lineage>
</organism>
<evidence type="ECO:0000313" key="2">
    <source>
        <dbReference type="EMBL" id="PIM97811.1"/>
    </source>
</evidence>
<gene>
    <name evidence="2" type="ORF">CDL12_29718</name>
</gene>
<dbReference type="InterPro" id="IPR001810">
    <property type="entry name" value="F-box_dom"/>
</dbReference>
<dbReference type="InterPro" id="IPR050796">
    <property type="entry name" value="SCF_F-box_component"/>
</dbReference>
<dbReference type="OrthoDB" id="1621815at2759"/>
<dbReference type="PANTHER" id="PTHR31672:SF13">
    <property type="entry name" value="F-BOX PROTEIN CPR30-LIKE"/>
    <property type="match status" value="1"/>
</dbReference>
<evidence type="ECO:0000259" key="1">
    <source>
        <dbReference type="PROSITE" id="PS50181"/>
    </source>
</evidence>
<dbReference type="SMART" id="SM00256">
    <property type="entry name" value="FBOX"/>
    <property type="match status" value="1"/>
</dbReference>
<dbReference type="AlphaFoldDB" id="A0A2G9FY11"/>
<dbReference type="InterPro" id="IPR036047">
    <property type="entry name" value="F-box-like_dom_sf"/>
</dbReference>
<dbReference type="Proteomes" id="UP000231279">
    <property type="component" value="Unassembled WGS sequence"/>
</dbReference>
<dbReference type="PANTHER" id="PTHR31672">
    <property type="entry name" value="BNACNNG10540D PROTEIN"/>
    <property type="match status" value="1"/>
</dbReference>
<dbReference type="EMBL" id="NKXS01009093">
    <property type="protein sequence ID" value="PIM97811.1"/>
    <property type="molecule type" value="Genomic_DNA"/>
</dbReference>
<dbReference type="Gene3D" id="1.20.1280.50">
    <property type="match status" value="1"/>
</dbReference>
<comment type="caution">
    <text evidence="2">The sequence shown here is derived from an EMBL/GenBank/DDBJ whole genome shotgun (WGS) entry which is preliminary data.</text>
</comment>
<dbReference type="CDD" id="cd09917">
    <property type="entry name" value="F-box_SF"/>
    <property type="match status" value="1"/>
</dbReference>
<name>A0A2G9FY11_9LAMI</name>
<dbReference type="SUPFAM" id="SSF81383">
    <property type="entry name" value="F-box domain"/>
    <property type="match status" value="1"/>
</dbReference>
<dbReference type="PROSITE" id="PS50181">
    <property type="entry name" value="FBOX"/>
    <property type="match status" value="1"/>
</dbReference>
<feature type="domain" description="F-box" evidence="1">
    <location>
        <begin position="18"/>
        <end position="67"/>
    </location>
</feature>
<proteinExistence type="predicted"/>
<dbReference type="InterPro" id="IPR017451">
    <property type="entry name" value="F-box-assoc_interact_dom"/>
</dbReference>